<comment type="caution">
    <text evidence="3">The sequence shown here is derived from an EMBL/GenBank/DDBJ whole genome shotgun (WGS) entry which is preliminary data.</text>
</comment>
<dbReference type="RefSeq" id="WP_005799847.1">
    <property type="nucleotide sequence ID" value="NZ_ACQT01000294.1"/>
</dbReference>
<evidence type="ECO:0000313" key="3">
    <source>
        <dbReference type="EMBL" id="EER58320.1"/>
    </source>
</evidence>
<dbReference type="GO" id="GO:0019478">
    <property type="term" value="P:D-amino acid catabolic process"/>
    <property type="evidence" value="ECO:0007669"/>
    <property type="project" value="UniProtKB-UniRule"/>
</dbReference>
<dbReference type="GO" id="GO:0043908">
    <property type="term" value="F:Ser(Gly)-tRNA(Ala) hydrolase activity"/>
    <property type="evidence" value="ECO:0007669"/>
    <property type="project" value="UniProtKB-UniRule"/>
</dbReference>
<keyword evidence="2" id="KW-0694">RNA-binding</keyword>
<organism evidence="3 4">
    <name type="scientific">Acidovorax delafieldii 2AN</name>
    <dbReference type="NCBI Taxonomy" id="573060"/>
    <lineage>
        <taxon>Bacteria</taxon>
        <taxon>Pseudomonadati</taxon>
        <taxon>Pseudomonadota</taxon>
        <taxon>Betaproteobacteria</taxon>
        <taxon>Burkholderiales</taxon>
        <taxon>Comamonadaceae</taxon>
        <taxon>Acidovorax</taxon>
    </lineage>
</organism>
<name>C5TB27_ACIDE</name>
<comment type="similarity">
    <text evidence="1 2">Belongs to the DTD family.</text>
</comment>
<gene>
    <name evidence="2" type="primary">dtd</name>
    <name evidence="3" type="ORF">AcdelDRAFT_4107</name>
</gene>
<dbReference type="GO" id="GO:0106026">
    <property type="term" value="F:Gly-tRNA(Ala) deacylase activity"/>
    <property type="evidence" value="ECO:0007669"/>
    <property type="project" value="UniProtKB-UniRule"/>
</dbReference>
<dbReference type="PANTHER" id="PTHR10472">
    <property type="entry name" value="D-TYROSYL-TRNA TYR DEACYLASE"/>
    <property type="match status" value="1"/>
</dbReference>
<dbReference type="GO" id="GO:0000049">
    <property type="term" value="F:tRNA binding"/>
    <property type="evidence" value="ECO:0007669"/>
    <property type="project" value="UniProtKB-UniRule"/>
</dbReference>
<protein>
    <recommendedName>
        <fullName evidence="2">D-aminoacyl-tRNA deacylase</fullName>
        <shortName evidence="2">DTD</shortName>
        <ecNumber evidence="2">3.1.1.96</ecNumber>
    </recommendedName>
    <alternativeName>
        <fullName evidence="2">Gly-tRNA(Ala) deacylase</fullName>
        <ecNumber evidence="2">3.1.1.-</ecNumber>
    </alternativeName>
</protein>
<dbReference type="Proteomes" id="UP000003856">
    <property type="component" value="Unassembled WGS sequence"/>
</dbReference>
<dbReference type="FunFam" id="3.50.80.10:FF:000001">
    <property type="entry name" value="D-aminoacyl-tRNA deacylase"/>
    <property type="match status" value="1"/>
</dbReference>
<keyword evidence="4" id="KW-1185">Reference proteome</keyword>
<dbReference type="PATRIC" id="fig|573060.9.peg.832"/>
<evidence type="ECO:0000256" key="1">
    <source>
        <dbReference type="ARBA" id="ARBA00009673"/>
    </source>
</evidence>
<sequence>MISLLQRVQQARVEVAGEVVGAIGAGLLVLVCAERGDTEAEADRLLAKLLKLRIFSDAAGKMNQSVQDIAGGLLLVSQFTLAADTTGGNRPSFTQAAAPDEGRRLYDYLVSQARNAHPYVATGQFAADMQVHLVNDGPVTIPLRMAPMA</sequence>
<comment type="function">
    <text evidence="2">An aminoacyl-tRNA editing enzyme that deacylates mischarged D-aminoacyl-tRNAs. Also deacylates mischarged glycyl-tRNA(Ala), protecting cells against glycine mischarging by AlaRS. Acts via tRNA-based rather than protein-based catalysis; rejects L-amino acids rather than detecting D-amino acids in the active site. By recycling D-aminoacyl-tRNA to D-amino acids and free tRNA molecules, this enzyme counteracts the toxicity associated with the formation of D-aminoacyl-tRNA entities in vivo and helps enforce protein L-homochirality.</text>
</comment>
<dbReference type="EC" id="3.1.1.96" evidence="2"/>
<dbReference type="EMBL" id="ACQT01000294">
    <property type="protein sequence ID" value="EER58320.1"/>
    <property type="molecule type" value="Genomic_DNA"/>
</dbReference>
<dbReference type="EC" id="3.1.1.-" evidence="2"/>
<dbReference type="HAMAP" id="MF_00518">
    <property type="entry name" value="Deacylase_Dtd"/>
    <property type="match status" value="1"/>
</dbReference>
<reference evidence="3 4" key="1">
    <citation type="submission" date="2009-05" db="EMBL/GenBank/DDBJ databases">
        <title>The draft genome of Acidovorax delafieldii 2AN.</title>
        <authorList>
            <consortium name="US DOE Joint Genome Institute (JGI-PGF)"/>
            <person name="Lucas S."/>
            <person name="Copeland A."/>
            <person name="Lapidus A."/>
            <person name="Glavina del Rio T."/>
            <person name="Tice H."/>
            <person name="Bruce D."/>
            <person name="Goodwin L."/>
            <person name="Pitluck S."/>
            <person name="Larimer F."/>
            <person name="Land M.L."/>
            <person name="Hauser L."/>
            <person name="Shelobolina E.S."/>
            <person name="Picardal F."/>
            <person name="Roden E."/>
            <person name="Emerson D."/>
        </authorList>
    </citation>
    <scope>NUCLEOTIDE SEQUENCE [LARGE SCALE GENOMIC DNA]</scope>
    <source>
        <strain evidence="3 4">2AN</strain>
    </source>
</reference>
<feature type="short sequence motif" description="Gly-cisPro motif, important for rejection of L-amino acids" evidence="2">
    <location>
        <begin position="137"/>
        <end position="138"/>
    </location>
</feature>
<dbReference type="InterPro" id="IPR003732">
    <property type="entry name" value="Daa-tRNA_deacyls_DTD"/>
</dbReference>
<proteinExistence type="inferred from homology"/>
<comment type="catalytic activity">
    <reaction evidence="2">
        <text>a D-aminoacyl-tRNA + H2O = a tRNA + a D-alpha-amino acid + H(+)</text>
        <dbReference type="Rhea" id="RHEA:13953"/>
        <dbReference type="Rhea" id="RHEA-COMP:10123"/>
        <dbReference type="Rhea" id="RHEA-COMP:10124"/>
        <dbReference type="ChEBI" id="CHEBI:15377"/>
        <dbReference type="ChEBI" id="CHEBI:15378"/>
        <dbReference type="ChEBI" id="CHEBI:59871"/>
        <dbReference type="ChEBI" id="CHEBI:78442"/>
        <dbReference type="ChEBI" id="CHEBI:79333"/>
        <dbReference type="EC" id="3.1.1.96"/>
    </reaction>
</comment>
<dbReference type="GO" id="GO:0005737">
    <property type="term" value="C:cytoplasm"/>
    <property type="evidence" value="ECO:0007669"/>
    <property type="project" value="UniProtKB-SubCell"/>
</dbReference>
<keyword evidence="2" id="KW-0820">tRNA-binding</keyword>
<comment type="catalytic activity">
    <reaction evidence="2">
        <text>glycyl-tRNA(Ala) + H2O = tRNA(Ala) + glycine + H(+)</text>
        <dbReference type="Rhea" id="RHEA:53744"/>
        <dbReference type="Rhea" id="RHEA-COMP:9657"/>
        <dbReference type="Rhea" id="RHEA-COMP:13640"/>
        <dbReference type="ChEBI" id="CHEBI:15377"/>
        <dbReference type="ChEBI" id="CHEBI:15378"/>
        <dbReference type="ChEBI" id="CHEBI:57305"/>
        <dbReference type="ChEBI" id="CHEBI:78442"/>
        <dbReference type="ChEBI" id="CHEBI:78522"/>
    </reaction>
</comment>
<dbReference type="AlphaFoldDB" id="C5TB27"/>
<dbReference type="Pfam" id="PF02580">
    <property type="entry name" value="Tyr_Deacylase"/>
    <property type="match status" value="1"/>
</dbReference>
<evidence type="ECO:0000313" key="4">
    <source>
        <dbReference type="Proteomes" id="UP000003856"/>
    </source>
</evidence>
<accession>C5TB27</accession>
<dbReference type="PANTHER" id="PTHR10472:SF5">
    <property type="entry name" value="D-AMINOACYL-TRNA DEACYLASE 1"/>
    <property type="match status" value="1"/>
</dbReference>
<dbReference type="Gene3D" id="3.50.80.10">
    <property type="entry name" value="D-tyrosyl-tRNA(Tyr) deacylase"/>
    <property type="match status" value="1"/>
</dbReference>
<keyword evidence="2" id="KW-0963">Cytoplasm</keyword>
<keyword evidence="2" id="KW-0378">Hydrolase</keyword>
<comment type="domain">
    <text evidence="2">A Gly-cisPro motif from one monomer fits into the active site of the other monomer to allow specific chiral rejection of L-amino acids.</text>
</comment>
<dbReference type="GO" id="GO:0051500">
    <property type="term" value="F:D-tyrosyl-tRNA(Tyr) deacylase activity"/>
    <property type="evidence" value="ECO:0007669"/>
    <property type="project" value="TreeGrafter"/>
</dbReference>
<comment type="subunit">
    <text evidence="2">Homodimer.</text>
</comment>
<dbReference type="SUPFAM" id="SSF69500">
    <property type="entry name" value="DTD-like"/>
    <property type="match status" value="1"/>
</dbReference>
<dbReference type="NCBIfam" id="TIGR00256">
    <property type="entry name" value="D-aminoacyl-tRNA deacylase"/>
    <property type="match status" value="1"/>
</dbReference>
<comment type="subcellular location">
    <subcellularLocation>
        <location evidence="2">Cytoplasm</location>
    </subcellularLocation>
</comment>
<dbReference type="InterPro" id="IPR023509">
    <property type="entry name" value="DTD-like_sf"/>
</dbReference>
<evidence type="ECO:0000256" key="2">
    <source>
        <dbReference type="HAMAP-Rule" id="MF_00518"/>
    </source>
</evidence>
<dbReference type="OrthoDB" id="9801395at2"/>